<name>A0ABT9WWU6_9BACI</name>
<comment type="subcellular location">
    <subcellularLocation>
        <location evidence="2">Cytoplasm</location>
    </subcellularLocation>
</comment>
<dbReference type="HAMAP" id="MF_01126">
    <property type="entry name" value="UPF0298"/>
    <property type="match status" value="1"/>
</dbReference>
<evidence type="ECO:0000313" key="3">
    <source>
        <dbReference type="EMBL" id="MDQ0177687.1"/>
    </source>
</evidence>
<reference evidence="3 4" key="1">
    <citation type="submission" date="2023-07" db="EMBL/GenBank/DDBJ databases">
        <title>Genomic Encyclopedia of Type Strains, Phase IV (KMG-IV): sequencing the most valuable type-strain genomes for metagenomic binning, comparative biology and taxonomic classification.</title>
        <authorList>
            <person name="Goeker M."/>
        </authorList>
    </citation>
    <scope>NUCLEOTIDE SEQUENCE [LARGE SCALE GENOMIC DNA]</scope>
    <source>
        <strain evidence="3 4">DSM 23837</strain>
    </source>
</reference>
<proteinExistence type="inferred from homology"/>
<dbReference type="RefSeq" id="WP_307231892.1">
    <property type="nucleotide sequence ID" value="NZ_JAUSTT010000025.1"/>
</dbReference>
<dbReference type="EMBL" id="JAUSTT010000025">
    <property type="protein sequence ID" value="MDQ0177687.1"/>
    <property type="molecule type" value="Genomic_DNA"/>
</dbReference>
<comment type="caution">
    <text evidence="3">The sequence shown here is derived from an EMBL/GenBank/DDBJ whole genome shotgun (WGS) entry which is preliminary data.</text>
</comment>
<accession>A0ABT9WWU6</accession>
<dbReference type="PIRSF" id="PIRSF031653">
    <property type="entry name" value="UCP031653"/>
    <property type="match status" value="1"/>
</dbReference>
<protein>
    <recommendedName>
        <fullName evidence="2">UPF0298 protein J2S08_003568</fullName>
    </recommendedName>
</protein>
<keyword evidence="4" id="KW-1185">Reference proteome</keyword>
<dbReference type="NCBIfam" id="NF002777">
    <property type="entry name" value="PRK02886.1"/>
    <property type="match status" value="1"/>
</dbReference>
<dbReference type="InterPro" id="IPR016979">
    <property type="entry name" value="DUF2129"/>
</dbReference>
<keyword evidence="1 2" id="KW-0963">Cytoplasm</keyword>
<evidence type="ECO:0000313" key="4">
    <source>
        <dbReference type="Proteomes" id="UP001223586"/>
    </source>
</evidence>
<sequence length="92" mass="10989">MLKGRQAIIVWLYSLKHAKAFRRFGNVHYVSKRLKYVVLYCNQKDVPQLMEKFSALPFVKKAELSYKPYLNTEFENAKPDKAKEYDYYKMGI</sequence>
<organism evidence="3 4">
    <name type="scientific">Bacillus chungangensis</name>
    <dbReference type="NCBI Taxonomy" id="587633"/>
    <lineage>
        <taxon>Bacteria</taxon>
        <taxon>Bacillati</taxon>
        <taxon>Bacillota</taxon>
        <taxon>Bacilli</taxon>
        <taxon>Bacillales</taxon>
        <taxon>Bacillaceae</taxon>
        <taxon>Bacillus</taxon>
    </lineage>
</organism>
<dbReference type="Pfam" id="PF09902">
    <property type="entry name" value="DUF2129"/>
    <property type="match status" value="1"/>
</dbReference>
<gene>
    <name evidence="3" type="ORF">J2S08_003568</name>
</gene>
<dbReference type="Proteomes" id="UP001223586">
    <property type="component" value="Unassembled WGS sequence"/>
</dbReference>
<evidence type="ECO:0000256" key="1">
    <source>
        <dbReference type="ARBA" id="ARBA00022490"/>
    </source>
</evidence>
<evidence type="ECO:0000256" key="2">
    <source>
        <dbReference type="HAMAP-Rule" id="MF_01126"/>
    </source>
</evidence>
<comment type="similarity">
    <text evidence="2">Belongs to the UPF0298 family.</text>
</comment>